<protein>
    <submittedName>
        <fullName evidence="2">Uncharacterized protein</fullName>
    </submittedName>
</protein>
<proteinExistence type="predicted"/>
<dbReference type="VEuPathDB" id="FungiDB:jhhlp_000357"/>
<evidence type="ECO:0000256" key="1">
    <source>
        <dbReference type="SAM" id="SignalP"/>
    </source>
</evidence>
<reference evidence="2 3" key="1">
    <citation type="journal article" date="2017" name="G3 (Bethesda)">
        <title>First Draft Genome Sequence of the Pathogenic Fungus Lomentospora prolificans (Formerly Scedosporium prolificans).</title>
        <authorList>
            <person name="Luo R."/>
            <person name="Zimin A."/>
            <person name="Workman R."/>
            <person name="Fan Y."/>
            <person name="Pertea G."/>
            <person name="Grossman N."/>
            <person name="Wear M.P."/>
            <person name="Jia B."/>
            <person name="Miller H."/>
            <person name="Casadevall A."/>
            <person name="Timp W."/>
            <person name="Zhang S.X."/>
            <person name="Salzberg S.L."/>
        </authorList>
    </citation>
    <scope>NUCLEOTIDE SEQUENCE [LARGE SCALE GENOMIC DNA]</scope>
    <source>
        <strain evidence="2 3">JHH-5317</strain>
    </source>
</reference>
<evidence type="ECO:0000313" key="3">
    <source>
        <dbReference type="Proteomes" id="UP000233524"/>
    </source>
</evidence>
<keyword evidence="3" id="KW-1185">Reference proteome</keyword>
<feature type="signal peptide" evidence="1">
    <location>
        <begin position="1"/>
        <end position="20"/>
    </location>
</feature>
<dbReference type="OrthoDB" id="4788795at2759"/>
<accession>A0A2N3NKL5</accession>
<organism evidence="2 3">
    <name type="scientific">Lomentospora prolificans</name>
    <dbReference type="NCBI Taxonomy" id="41688"/>
    <lineage>
        <taxon>Eukaryota</taxon>
        <taxon>Fungi</taxon>
        <taxon>Dikarya</taxon>
        <taxon>Ascomycota</taxon>
        <taxon>Pezizomycotina</taxon>
        <taxon>Sordariomycetes</taxon>
        <taxon>Hypocreomycetidae</taxon>
        <taxon>Microascales</taxon>
        <taxon>Microascaceae</taxon>
        <taxon>Lomentospora</taxon>
    </lineage>
</organism>
<dbReference type="EMBL" id="NLAX01000002">
    <property type="protein sequence ID" value="PKS13016.1"/>
    <property type="molecule type" value="Genomic_DNA"/>
</dbReference>
<name>A0A2N3NKL5_9PEZI</name>
<comment type="caution">
    <text evidence="2">The sequence shown here is derived from an EMBL/GenBank/DDBJ whole genome shotgun (WGS) entry which is preliminary data.</text>
</comment>
<dbReference type="Proteomes" id="UP000233524">
    <property type="component" value="Unassembled WGS sequence"/>
</dbReference>
<dbReference type="AlphaFoldDB" id="A0A2N3NKL5"/>
<feature type="chain" id="PRO_5015001479" evidence="1">
    <location>
        <begin position="21"/>
        <end position="109"/>
    </location>
</feature>
<gene>
    <name evidence="2" type="ORF">jhhlp_000357</name>
</gene>
<evidence type="ECO:0000313" key="2">
    <source>
        <dbReference type="EMBL" id="PKS13016.1"/>
    </source>
</evidence>
<sequence>MRFSVIVAAAVAAFAPQASAAVCRRWKTGAFQAYTVQASGVDNIPGVCGGLWNNLKQFGACAVPSMTDCSGSGGNLEWTFQASAGCNGGMVEATWWDATENRFGGINCP</sequence>
<keyword evidence="1" id="KW-0732">Signal</keyword>
<dbReference type="InParanoid" id="A0A2N3NKL5"/>